<keyword evidence="3 6" id="KW-0812">Transmembrane</keyword>
<dbReference type="Pfam" id="PF00482">
    <property type="entry name" value="T2SSF"/>
    <property type="match status" value="1"/>
</dbReference>
<feature type="domain" description="Type II secretion system protein GspF" evidence="7">
    <location>
        <begin position="111"/>
        <end position="233"/>
    </location>
</feature>
<feature type="transmembrane region" description="Helical" evidence="6">
    <location>
        <begin position="76"/>
        <end position="96"/>
    </location>
</feature>
<evidence type="ECO:0000313" key="8">
    <source>
        <dbReference type="EMBL" id="TRY16777.1"/>
    </source>
</evidence>
<keyword evidence="2" id="KW-1003">Cell membrane</keyword>
<gene>
    <name evidence="8" type="ORF">FOJ82_15470</name>
</gene>
<organism evidence="8 9">
    <name type="scientific">Tessaracoccus rhinocerotis</name>
    <dbReference type="NCBI Taxonomy" id="1689449"/>
    <lineage>
        <taxon>Bacteria</taxon>
        <taxon>Bacillati</taxon>
        <taxon>Actinomycetota</taxon>
        <taxon>Actinomycetes</taxon>
        <taxon>Propionibacteriales</taxon>
        <taxon>Propionibacteriaceae</taxon>
        <taxon>Tessaracoccus</taxon>
    </lineage>
</organism>
<evidence type="ECO:0000256" key="2">
    <source>
        <dbReference type="ARBA" id="ARBA00022475"/>
    </source>
</evidence>
<protein>
    <submittedName>
        <fullName evidence="8">Type II secretion system F family protein</fullName>
    </submittedName>
</protein>
<evidence type="ECO:0000313" key="9">
    <source>
        <dbReference type="Proteomes" id="UP000317638"/>
    </source>
</evidence>
<dbReference type="Proteomes" id="UP000317638">
    <property type="component" value="Unassembled WGS sequence"/>
</dbReference>
<accession>A0A553JWC5</accession>
<proteinExistence type="predicted"/>
<dbReference type="PANTHER" id="PTHR35007:SF3">
    <property type="entry name" value="POSSIBLE CONSERVED ALANINE RICH MEMBRANE PROTEIN"/>
    <property type="match status" value="1"/>
</dbReference>
<evidence type="ECO:0000256" key="6">
    <source>
        <dbReference type="SAM" id="Phobius"/>
    </source>
</evidence>
<dbReference type="EMBL" id="VKKG01000007">
    <property type="protein sequence ID" value="TRY16777.1"/>
    <property type="molecule type" value="Genomic_DNA"/>
</dbReference>
<reference evidence="8 9" key="1">
    <citation type="submission" date="2019-07" db="EMBL/GenBank/DDBJ databases">
        <authorList>
            <person name="Zhou L.-Y."/>
        </authorList>
    </citation>
    <scope>NUCLEOTIDE SEQUENCE [LARGE SCALE GENOMIC DNA]</scope>
    <source>
        <strain evidence="8 9">YIM 101269</strain>
    </source>
</reference>
<dbReference type="AlphaFoldDB" id="A0A553JWC5"/>
<dbReference type="OrthoDB" id="3267562at2"/>
<evidence type="ECO:0000259" key="7">
    <source>
        <dbReference type="Pfam" id="PF00482"/>
    </source>
</evidence>
<sequence length="246" mass="25174">MSWPVACGALLVMAAWLAFPEPNSGLRRLEPAGPADGAVVRLLAGRSGAPPLRQRLWLGVGAGALVLAFDPGPAPLAVAAGVCAGVAFALGWMWPVPGPDPSASRHLPGTLELLASCLEAGASMRAAVETVAAVSHASTAGVLERVAGELRLGRAEADAWSALATDPVWGAVARDVARSARSGTSLVEGLLVHAEDRRRHAEAELAKVARSAGVRSVLPLMVCFLPAFVLVGVVPTIAGLLRNFLG</sequence>
<keyword evidence="5 6" id="KW-0472">Membrane</keyword>
<evidence type="ECO:0000256" key="4">
    <source>
        <dbReference type="ARBA" id="ARBA00022989"/>
    </source>
</evidence>
<dbReference type="GO" id="GO:0005886">
    <property type="term" value="C:plasma membrane"/>
    <property type="evidence" value="ECO:0007669"/>
    <property type="project" value="UniProtKB-SubCell"/>
</dbReference>
<comment type="caution">
    <text evidence="8">The sequence shown here is derived from an EMBL/GenBank/DDBJ whole genome shotgun (WGS) entry which is preliminary data.</text>
</comment>
<evidence type="ECO:0000256" key="5">
    <source>
        <dbReference type="ARBA" id="ARBA00023136"/>
    </source>
</evidence>
<dbReference type="InterPro" id="IPR018076">
    <property type="entry name" value="T2SS_GspF_dom"/>
</dbReference>
<feature type="transmembrane region" description="Helical" evidence="6">
    <location>
        <begin position="217"/>
        <end position="241"/>
    </location>
</feature>
<evidence type="ECO:0000256" key="3">
    <source>
        <dbReference type="ARBA" id="ARBA00022692"/>
    </source>
</evidence>
<keyword evidence="4 6" id="KW-1133">Transmembrane helix</keyword>
<keyword evidence="9" id="KW-1185">Reference proteome</keyword>
<comment type="subcellular location">
    <subcellularLocation>
        <location evidence="1">Cell membrane</location>
        <topology evidence="1">Multi-pass membrane protein</topology>
    </subcellularLocation>
</comment>
<evidence type="ECO:0000256" key="1">
    <source>
        <dbReference type="ARBA" id="ARBA00004651"/>
    </source>
</evidence>
<dbReference type="RefSeq" id="WP_143939391.1">
    <property type="nucleotide sequence ID" value="NZ_VKKG01000007.1"/>
</dbReference>
<name>A0A553JWC5_9ACTN</name>
<dbReference type="PANTHER" id="PTHR35007">
    <property type="entry name" value="INTEGRAL MEMBRANE PROTEIN-RELATED"/>
    <property type="match status" value="1"/>
</dbReference>